<dbReference type="SUPFAM" id="SSF52833">
    <property type="entry name" value="Thioredoxin-like"/>
    <property type="match status" value="1"/>
</dbReference>
<protein>
    <submittedName>
        <fullName evidence="1">Uncharacterized protein</fullName>
    </submittedName>
</protein>
<proteinExistence type="predicted"/>
<dbReference type="EMBL" id="JACEFO010002736">
    <property type="protein sequence ID" value="KAF8650241.1"/>
    <property type="molecule type" value="Genomic_DNA"/>
</dbReference>
<dbReference type="AlphaFoldDB" id="A0A835DUU8"/>
<dbReference type="PANTHER" id="PTHR45669:SF29">
    <property type="entry name" value="OS06G0226100 PROTEIN"/>
    <property type="match status" value="1"/>
</dbReference>
<comment type="caution">
    <text evidence="1">The sequence shown here is derived from an EMBL/GenBank/DDBJ whole genome shotgun (WGS) entry which is preliminary data.</text>
</comment>
<dbReference type="Proteomes" id="UP000636709">
    <property type="component" value="Unassembled WGS sequence"/>
</dbReference>
<accession>A0A835DUU8</accession>
<dbReference type="InterPro" id="IPR036249">
    <property type="entry name" value="Thioredoxin-like_sf"/>
</dbReference>
<dbReference type="OrthoDB" id="423313at2759"/>
<sequence>MGICRCRRKENHGKIQMFPGIVRARVTVLQEKIDAKIKLAPAKKQASWPAPSDSAGRVVVYVMSLRGIQKMYRDCWSMIAILRSYSARVDGRDLSMHAGFKDELRAALGGGDGRWLPPLP</sequence>
<name>A0A835DUU8_9POAL</name>
<evidence type="ECO:0000313" key="1">
    <source>
        <dbReference type="EMBL" id="KAF8650241.1"/>
    </source>
</evidence>
<gene>
    <name evidence="1" type="ORF">HU200_063998</name>
</gene>
<reference evidence="1" key="1">
    <citation type="submission" date="2020-07" db="EMBL/GenBank/DDBJ databases">
        <title>Genome sequence and genetic diversity analysis of an under-domesticated orphan crop, white fonio (Digitaria exilis).</title>
        <authorList>
            <person name="Bennetzen J.L."/>
            <person name="Chen S."/>
            <person name="Ma X."/>
            <person name="Wang X."/>
            <person name="Yssel A.E.J."/>
            <person name="Chaluvadi S.R."/>
            <person name="Johnson M."/>
            <person name="Gangashetty P."/>
            <person name="Hamidou F."/>
            <person name="Sanogo M.D."/>
            <person name="Zwaenepoel A."/>
            <person name="Wallace J."/>
            <person name="Van De Peer Y."/>
            <person name="Van Deynze A."/>
        </authorList>
    </citation>
    <scope>NUCLEOTIDE SEQUENCE</scope>
    <source>
        <tissue evidence="1">Leaves</tissue>
    </source>
</reference>
<evidence type="ECO:0000313" key="2">
    <source>
        <dbReference type="Proteomes" id="UP000636709"/>
    </source>
</evidence>
<keyword evidence="2" id="KW-1185">Reference proteome</keyword>
<organism evidence="1 2">
    <name type="scientific">Digitaria exilis</name>
    <dbReference type="NCBI Taxonomy" id="1010633"/>
    <lineage>
        <taxon>Eukaryota</taxon>
        <taxon>Viridiplantae</taxon>
        <taxon>Streptophyta</taxon>
        <taxon>Embryophyta</taxon>
        <taxon>Tracheophyta</taxon>
        <taxon>Spermatophyta</taxon>
        <taxon>Magnoliopsida</taxon>
        <taxon>Liliopsida</taxon>
        <taxon>Poales</taxon>
        <taxon>Poaceae</taxon>
        <taxon>PACMAD clade</taxon>
        <taxon>Panicoideae</taxon>
        <taxon>Panicodae</taxon>
        <taxon>Paniceae</taxon>
        <taxon>Anthephorinae</taxon>
        <taxon>Digitaria</taxon>
    </lineage>
</organism>
<dbReference type="PANTHER" id="PTHR45669">
    <property type="entry name" value="GLUTAREDOXIN DOMAIN-CONTAINING CYSTEINE-RICH PROTEIN CG12206-RELATED"/>
    <property type="match status" value="1"/>
</dbReference>